<keyword evidence="1" id="KW-0812">Transmembrane</keyword>
<reference evidence="2 3" key="1">
    <citation type="submission" date="2016-08" db="EMBL/GenBank/DDBJ databases">
        <authorList>
            <person name="Seilhamer J.J."/>
        </authorList>
    </citation>
    <scope>NUCLEOTIDE SEQUENCE [LARGE SCALE GENOMIC DNA]</scope>
    <source>
        <strain evidence="2">ING2-E5A</strain>
    </source>
</reference>
<feature type="transmembrane region" description="Helical" evidence="1">
    <location>
        <begin position="7"/>
        <end position="28"/>
    </location>
</feature>
<gene>
    <name evidence="2" type="ORF">ING2E5A_2129</name>
</gene>
<dbReference type="EMBL" id="LT608328">
    <property type="protein sequence ID" value="SCM58942.1"/>
    <property type="molecule type" value="Genomic_DNA"/>
</dbReference>
<dbReference type="Proteomes" id="UP000178485">
    <property type="component" value="Chromosome i"/>
</dbReference>
<evidence type="ECO:0000313" key="2">
    <source>
        <dbReference type="EMBL" id="SCM58942.1"/>
    </source>
</evidence>
<name>A0A1G4G8T9_9BACT</name>
<proteinExistence type="predicted"/>
<dbReference type="STRING" id="1642646.ING2E5A_2129"/>
<protein>
    <submittedName>
        <fullName evidence="2">Uncharacterized protein</fullName>
    </submittedName>
</protein>
<dbReference type="KEGG" id="pmuc:ING2E5A_2129"/>
<organism evidence="2 3">
    <name type="scientific">Petrimonas mucosa</name>
    <dbReference type="NCBI Taxonomy" id="1642646"/>
    <lineage>
        <taxon>Bacteria</taxon>
        <taxon>Pseudomonadati</taxon>
        <taxon>Bacteroidota</taxon>
        <taxon>Bacteroidia</taxon>
        <taxon>Bacteroidales</taxon>
        <taxon>Dysgonomonadaceae</taxon>
        <taxon>Petrimonas</taxon>
    </lineage>
</organism>
<keyword evidence="1" id="KW-1133">Transmembrane helix</keyword>
<dbReference type="AlphaFoldDB" id="A0A1G4G8T9"/>
<feature type="transmembrane region" description="Helical" evidence="1">
    <location>
        <begin position="71"/>
        <end position="94"/>
    </location>
</feature>
<accession>A0A1G4G8T9</accession>
<evidence type="ECO:0000256" key="1">
    <source>
        <dbReference type="SAM" id="Phobius"/>
    </source>
</evidence>
<evidence type="ECO:0000313" key="3">
    <source>
        <dbReference type="Proteomes" id="UP000178485"/>
    </source>
</evidence>
<keyword evidence="3" id="KW-1185">Reference proteome</keyword>
<keyword evidence="1" id="KW-0472">Membrane</keyword>
<sequence length="115" mass="12989">MSKRRRQVISCVLVVIFALYYANISFFYNSHVINGVTIVHSHFHGKTHKQTGTHSESELTLMSVLSFFHSLQANVCFVALEVFFLLQAIIPPLFTDRIIPKSVACITLRAPPTLL</sequence>